<evidence type="ECO:0000256" key="6">
    <source>
        <dbReference type="ARBA" id="ARBA00023186"/>
    </source>
</evidence>
<evidence type="ECO:0000256" key="3">
    <source>
        <dbReference type="ARBA" id="ARBA00006577"/>
    </source>
</evidence>
<dbReference type="InterPro" id="IPR046357">
    <property type="entry name" value="PPIase_dom_sf"/>
</dbReference>
<dbReference type="SUPFAM" id="SSF54534">
    <property type="entry name" value="FKBP-like"/>
    <property type="match status" value="1"/>
</dbReference>
<dbReference type="PANTHER" id="PTHR47861:SF3">
    <property type="entry name" value="FKBP-TYPE PEPTIDYL-PROLYL CIS-TRANS ISOMERASE SLYD"/>
    <property type="match status" value="1"/>
</dbReference>
<dbReference type="GO" id="GO:0003755">
    <property type="term" value="F:peptidyl-prolyl cis-trans isomerase activity"/>
    <property type="evidence" value="ECO:0007669"/>
    <property type="project" value="UniProtKB-UniRule"/>
</dbReference>
<accession>A0A099CV74</accession>
<evidence type="ECO:0000256" key="7">
    <source>
        <dbReference type="ARBA" id="ARBA00023235"/>
    </source>
</evidence>
<evidence type="ECO:0000313" key="14">
    <source>
        <dbReference type="Proteomes" id="UP000029708"/>
    </source>
</evidence>
<dbReference type="EC" id="5.2.1.8" evidence="10"/>
<evidence type="ECO:0000256" key="10">
    <source>
        <dbReference type="RuleBase" id="RU003915"/>
    </source>
</evidence>
<evidence type="ECO:0000256" key="2">
    <source>
        <dbReference type="ARBA" id="ARBA00004496"/>
    </source>
</evidence>
<reference evidence="13 15" key="2">
    <citation type="submission" date="2020-08" db="EMBL/GenBank/DDBJ databases">
        <title>Genomic Encyclopedia of Type Strains, Phase IV (KMG-IV): sequencing the most valuable type-strain genomes for metagenomic binning, comparative biology and taxonomic classification.</title>
        <authorList>
            <person name="Goeker M."/>
        </authorList>
    </citation>
    <scope>NUCLEOTIDE SEQUENCE [LARGE SCALE GENOMIC DNA]</scope>
    <source>
        <strain evidence="13 15">DSM 107085</strain>
    </source>
</reference>
<protein>
    <recommendedName>
        <fullName evidence="10">Peptidyl-prolyl cis-trans isomerase</fullName>
        <ecNumber evidence="10">5.2.1.8</ecNumber>
    </recommendedName>
</protein>
<dbReference type="InterPro" id="IPR001179">
    <property type="entry name" value="PPIase_FKBP_dom"/>
</dbReference>
<comment type="subcellular location">
    <subcellularLocation>
        <location evidence="2">Cytoplasm</location>
    </subcellularLocation>
</comment>
<keyword evidence="4" id="KW-0963">Cytoplasm</keyword>
<dbReference type="Proteomes" id="UP000560000">
    <property type="component" value="Unassembled WGS sequence"/>
</dbReference>
<evidence type="ECO:0000256" key="8">
    <source>
        <dbReference type="ARBA" id="ARBA00037071"/>
    </source>
</evidence>
<dbReference type="Pfam" id="PF00254">
    <property type="entry name" value="FKBP_C"/>
    <property type="match status" value="1"/>
</dbReference>
<evidence type="ECO:0000313" key="13">
    <source>
        <dbReference type="EMBL" id="MBB6182963.1"/>
    </source>
</evidence>
<dbReference type="Gene3D" id="3.10.50.40">
    <property type="match status" value="1"/>
</dbReference>
<gene>
    <name evidence="13" type="ORF">HNQ86_000308</name>
    <name evidence="12" type="ORF">LF63_0109545</name>
</gene>
<dbReference type="PANTHER" id="PTHR47861">
    <property type="entry name" value="FKBP-TYPE PEPTIDYL-PROLYL CIS-TRANS ISOMERASE SLYD"/>
    <property type="match status" value="1"/>
</dbReference>
<feature type="domain" description="PPIase FKBP-type" evidence="11">
    <location>
        <begin position="6"/>
        <end position="106"/>
    </location>
</feature>
<keyword evidence="7 9" id="KW-0413">Isomerase</keyword>
<dbReference type="RefSeq" id="WP_043101330.1">
    <property type="nucleotide sequence ID" value="NZ_JACHET010000001.1"/>
</dbReference>
<comment type="catalytic activity">
    <reaction evidence="1 9 10">
        <text>[protein]-peptidylproline (omega=180) = [protein]-peptidylproline (omega=0)</text>
        <dbReference type="Rhea" id="RHEA:16237"/>
        <dbReference type="Rhea" id="RHEA-COMP:10747"/>
        <dbReference type="Rhea" id="RHEA-COMP:10748"/>
        <dbReference type="ChEBI" id="CHEBI:83833"/>
        <dbReference type="ChEBI" id="CHEBI:83834"/>
        <dbReference type="EC" id="5.2.1.8"/>
    </reaction>
</comment>
<dbReference type="HOGENOM" id="CLU_098197_1_0_6"/>
<dbReference type="GO" id="GO:0005737">
    <property type="term" value="C:cytoplasm"/>
    <property type="evidence" value="ECO:0007669"/>
    <property type="project" value="UniProtKB-SubCell"/>
</dbReference>
<name>A0A099CV74_9GAMM</name>
<evidence type="ECO:0000256" key="5">
    <source>
        <dbReference type="ARBA" id="ARBA00023110"/>
    </source>
</evidence>
<dbReference type="STRING" id="1543381.LF63_0109545"/>
<comment type="similarity">
    <text evidence="3 10">Belongs to the FKBP-type PPIase family.</text>
</comment>
<dbReference type="PROSITE" id="PS50059">
    <property type="entry name" value="FKBP_PPIASE"/>
    <property type="match status" value="1"/>
</dbReference>
<proteinExistence type="inferred from homology"/>
<dbReference type="EMBL" id="JROI01000011">
    <property type="protein sequence ID" value="KGI77556.1"/>
    <property type="molecule type" value="Genomic_DNA"/>
</dbReference>
<reference evidence="12 14" key="1">
    <citation type="submission" date="2014-09" db="EMBL/GenBank/DDBJ databases">
        <title>Xanthomonadaceae 3.5X direct submission.</title>
        <authorList>
            <person name="Fang T."/>
            <person name="Wang H."/>
        </authorList>
    </citation>
    <scope>NUCLEOTIDE SEQUENCE [LARGE SCALE GENOMIC DNA]</scope>
    <source>
        <strain evidence="12 14">3.5X</strain>
    </source>
</reference>
<sequence>MKAGKDKVVSFHYTLSVDGAEVESSRTDNEPLHVLLGHGQMIAGMEQAMDGRESGDSFSAHVMPEDGYGAHREDLVQRLSKKYFHQATRLKPGMTTLLQMKEGGQRLVTVKKVGMSTIDVDLNHPLAGKELHFDIELLDVRAASDEEIAHGHVHGPGGHEH</sequence>
<dbReference type="OrthoDB" id="9808891at2"/>
<evidence type="ECO:0000256" key="9">
    <source>
        <dbReference type="PROSITE-ProRule" id="PRU00277"/>
    </source>
</evidence>
<dbReference type="EMBL" id="JACHET010000001">
    <property type="protein sequence ID" value="MBB6182963.1"/>
    <property type="molecule type" value="Genomic_DNA"/>
</dbReference>
<evidence type="ECO:0000313" key="15">
    <source>
        <dbReference type="Proteomes" id="UP000560000"/>
    </source>
</evidence>
<evidence type="ECO:0000313" key="12">
    <source>
        <dbReference type="EMBL" id="KGI77556.1"/>
    </source>
</evidence>
<comment type="function">
    <text evidence="8">Also involved in hydrogenase metallocenter assembly, probably by participating in the nickel insertion step. This function in hydrogenase biosynthesis requires chaperone activity and the presence of the metal-binding domain, but not PPIase activity.</text>
</comment>
<dbReference type="GO" id="GO:0042026">
    <property type="term" value="P:protein refolding"/>
    <property type="evidence" value="ECO:0007669"/>
    <property type="project" value="UniProtKB-ARBA"/>
</dbReference>
<keyword evidence="6" id="KW-0143">Chaperone</keyword>
<keyword evidence="5 9" id="KW-0697">Rotamase</keyword>
<organism evidence="12 14">
    <name type="scientific">Oleiagrimonas soli</name>
    <dbReference type="NCBI Taxonomy" id="1543381"/>
    <lineage>
        <taxon>Bacteria</taxon>
        <taxon>Pseudomonadati</taxon>
        <taxon>Pseudomonadota</taxon>
        <taxon>Gammaproteobacteria</taxon>
        <taxon>Lysobacterales</taxon>
        <taxon>Rhodanobacteraceae</taxon>
        <taxon>Oleiagrimonas</taxon>
    </lineage>
</organism>
<dbReference type="Proteomes" id="UP000029708">
    <property type="component" value="Unassembled WGS sequence"/>
</dbReference>
<evidence type="ECO:0000259" key="11">
    <source>
        <dbReference type="PROSITE" id="PS50059"/>
    </source>
</evidence>
<dbReference type="AlphaFoldDB" id="A0A099CV74"/>
<evidence type="ECO:0000256" key="1">
    <source>
        <dbReference type="ARBA" id="ARBA00000971"/>
    </source>
</evidence>
<keyword evidence="14" id="KW-1185">Reference proteome</keyword>
<evidence type="ECO:0000256" key="4">
    <source>
        <dbReference type="ARBA" id="ARBA00022490"/>
    </source>
</evidence>
<comment type="caution">
    <text evidence="12">The sequence shown here is derived from an EMBL/GenBank/DDBJ whole genome shotgun (WGS) entry which is preliminary data.</text>
</comment>